<name>A0A8S3YHT8_9EUPU</name>
<sequence length="58" mass="6850">MEAVTVNHFSISDLTTEEQQLLWSIQERKKQLILEIQELKRDIEDVTHELEGLDLVED</sequence>
<evidence type="ECO:0000313" key="3">
    <source>
        <dbReference type="Proteomes" id="UP000678393"/>
    </source>
</evidence>
<dbReference type="Proteomes" id="UP000678393">
    <property type="component" value="Unassembled WGS sequence"/>
</dbReference>
<evidence type="ECO:0000256" key="1">
    <source>
        <dbReference type="SAM" id="Coils"/>
    </source>
</evidence>
<organism evidence="2 3">
    <name type="scientific">Candidula unifasciata</name>
    <dbReference type="NCBI Taxonomy" id="100452"/>
    <lineage>
        <taxon>Eukaryota</taxon>
        <taxon>Metazoa</taxon>
        <taxon>Spiralia</taxon>
        <taxon>Lophotrochozoa</taxon>
        <taxon>Mollusca</taxon>
        <taxon>Gastropoda</taxon>
        <taxon>Heterobranchia</taxon>
        <taxon>Euthyneura</taxon>
        <taxon>Panpulmonata</taxon>
        <taxon>Eupulmonata</taxon>
        <taxon>Stylommatophora</taxon>
        <taxon>Helicina</taxon>
        <taxon>Helicoidea</taxon>
        <taxon>Geomitridae</taxon>
        <taxon>Candidula</taxon>
    </lineage>
</organism>
<accession>A0A8S3YHT8</accession>
<gene>
    <name evidence="2" type="ORF">CUNI_LOCUS88</name>
</gene>
<feature type="coiled-coil region" evidence="1">
    <location>
        <begin position="22"/>
        <end position="56"/>
    </location>
</feature>
<reference evidence="2" key="1">
    <citation type="submission" date="2021-04" db="EMBL/GenBank/DDBJ databases">
        <authorList>
            <consortium name="Molecular Ecology Group"/>
        </authorList>
    </citation>
    <scope>NUCLEOTIDE SEQUENCE</scope>
</reference>
<feature type="non-terminal residue" evidence="2">
    <location>
        <position position="58"/>
    </location>
</feature>
<comment type="caution">
    <text evidence="2">The sequence shown here is derived from an EMBL/GenBank/DDBJ whole genome shotgun (WGS) entry which is preliminary data.</text>
</comment>
<keyword evidence="1" id="KW-0175">Coiled coil</keyword>
<evidence type="ECO:0000313" key="2">
    <source>
        <dbReference type="EMBL" id="CAG5114530.1"/>
    </source>
</evidence>
<protein>
    <submittedName>
        <fullName evidence="2">Uncharacterized protein</fullName>
    </submittedName>
</protein>
<dbReference type="OrthoDB" id="6151551at2759"/>
<dbReference type="AlphaFoldDB" id="A0A8S3YHT8"/>
<keyword evidence="3" id="KW-1185">Reference proteome</keyword>
<dbReference type="EMBL" id="CAJHNH020000002">
    <property type="protein sequence ID" value="CAG5114530.1"/>
    <property type="molecule type" value="Genomic_DNA"/>
</dbReference>
<proteinExistence type="predicted"/>